<evidence type="ECO:0000313" key="5">
    <source>
        <dbReference type="Proteomes" id="UP001383192"/>
    </source>
</evidence>
<evidence type="ECO:0000256" key="1">
    <source>
        <dbReference type="SAM" id="Coils"/>
    </source>
</evidence>
<comment type="caution">
    <text evidence="4">The sequence shown here is derived from an EMBL/GenBank/DDBJ whole genome shotgun (WGS) entry which is preliminary data.</text>
</comment>
<feature type="compositionally biased region" description="Basic and acidic residues" evidence="2">
    <location>
        <begin position="18"/>
        <end position="31"/>
    </location>
</feature>
<dbReference type="InterPro" id="IPR000237">
    <property type="entry name" value="GRIP_dom"/>
</dbReference>
<feature type="domain" description="GRIP" evidence="3">
    <location>
        <begin position="870"/>
        <end position="887"/>
    </location>
</feature>
<proteinExistence type="predicted"/>
<feature type="region of interest" description="Disordered" evidence="2">
    <location>
        <begin position="837"/>
        <end position="866"/>
    </location>
</feature>
<keyword evidence="1" id="KW-0175">Coiled coil</keyword>
<accession>A0AAW0E425</accession>
<dbReference type="PANTHER" id="PTHR47357">
    <property type="entry name" value="COP1-INTERACTIVE PROTEIN 1"/>
    <property type="match status" value="1"/>
</dbReference>
<feature type="region of interest" description="Disordered" evidence="2">
    <location>
        <begin position="1"/>
        <end position="245"/>
    </location>
</feature>
<feature type="coiled-coil region" evidence="1">
    <location>
        <begin position="342"/>
        <end position="536"/>
    </location>
</feature>
<dbReference type="Pfam" id="PF01465">
    <property type="entry name" value="GRIP"/>
    <property type="match status" value="1"/>
</dbReference>
<organism evidence="4 5">
    <name type="scientific">Paramarasmius palmivorus</name>
    <dbReference type="NCBI Taxonomy" id="297713"/>
    <lineage>
        <taxon>Eukaryota</taxon>
        <taxon>Fungi</taxon>
        <taxon>Dikarya</taxon>
        <taxon>Basidiomycota</taxon>
        <taxon>Agaricomycotina</taxon>
        <taxon>Agaricomycetes</taxon>
        <taxon>Agaricomycetidae</taxon>
        <taxon>Agaricales</taxon>
        <taxon>Marasmiineae</taxon>
        <taxon>Marasmiaceae</taxon>
        <taxon>Paramarasmius</taxon>
    </lineage>
</organism>
<feature type="compositionally biased region" description="Low complexity" evidence="2">
    <location>
        <begin position="111"/>
        <end position="123"/>
    </location>
</feature>
<dbReference type="PANTHER" id="PTHR47357:SF1">
    <property type="entry name" value="SPINDLE POLE BODY COMPONENT 110"/>
    <property type="match status" value="1"/>
</dbReference>
<evidence type="ECO:0000256" key="2">
    <source>
        <dbReference type="SAM" id="MobiDB-lite"/>
    </source>
</evidence>
<gene>
    <name evidence="4" type="ORF">VNI00_001525</name>
</gene>
<dbReference type="EMBL" id="JAYKXP010000004">
    <property type="protein sequence ID" value="KAK7058901.1"/>
    <property type="molecule type" value="Genomic_DNA"/>
</dbReference>
<feature type="compositionally biased region" description="Polar residues" evidence="2">
    <location>
        <begin position="45"/>
        <end position="54"/>
    </location>
</feature>
<dbReference type="GO" id="GO:0005856">
    <property type="term" value="C:cytoskeleton"/>
    <property type="evidence" value="ECO:0007669"/>
    <property type="project" value="TreeGrafter"/>
</dbReference>
<dbReference type="Gene3D" id="1.10.287.1490">
    <property type="match status" value="1"/>
</dbReference>
<feature type="compositionally biased region" description="Basic and acidic residues" evidence="2">
    <location>
        <begin position="191"/>
        <end position="209"/>
    </location>
</feature>
<evidence type="ECO:0000313" key="4">
    <source>
        <dbReference type="EMBL" id="KAK7058901.1"/>
    </source>
</evidence>
<dbReference type="AlphaFoldDB" id="A0AAW0E425"/>
<keyword evidence="5" id="KW-1185">Reference proteome</keyword>
<reference evidence="4 5" key="1">
    <citation type="submission" date="2024-01" db="EMBL/GenBank/DDBJ databases">
        <title>A draft genome for a cacao thread blight-causing isolate of Paramarasmius palmivorus.</title>
        <authorList>
            <person name="Baruah I.K."/>
            <person name="Bukari Y."/>
            <person name="Amoako-Attah I."/>
            <person name="Meinhardt L.W."/>
            <person name="Bailey B.A."/>
            <person name="Cohen S.P."/>
        </authorList>
    </citation>
    <scope>NUCLEOTIDE SEQUENCE [LARGE SCALE GENOMIC DNA]</scope>
    <source>
        <strain evidence="4 5">GH-12</strain>
    </source>
</reference>
<evidence type="ECO:0000259" key="3">
    <source>
        <dbReference type="Pfam" id="PF01465"/>
    </source>
</evidence>
<protein>
    <recommendedName>
        <fullName evidence="3">GRIP domain-containing protein</fullName>
    </recommendedName>
</protein>
<feature type="compositionally biased region" description="Basic and acidic residues" evidence="2">
    <location>
        <begin position="218"/>
        <end position="227"/>
    </location>
</feature>
<feature type="coiled-coil region" evidence="1">
    <location>
        <begin position="570"/>
        <end position="819"/>
    </location>
</feature>
<name>A0AAW0E425_9AGAR</name>
<dbReference type="Proteomes" id="UP001383192">
    <property type="component" value="Unassembled WGS sequence"/>
</dbReference>
<sequence>MFSQFRNAVESFAPQPRRSIDETHNSGEDRANSPGQLAEHAFTNLRKSFASQRPASPAPKSGGTRSQKSTLEERLRAVAFTIGDASNGTTPDPSARASPAPSRTEVKDHPLSPTSTPLPESRPTSPPADANAFNSPSIDSVAAVGEKEVSSAPEANSTTEAEQHSSKAAGTPAEEVHTPVLEPTDVPVDTTDAKPDVDPKSDTETKEASETEQPVAAEKSDIVKDAVTEDSNTTDLDPVVDTSEVTPPLTNEVVTEKSDTTLDTAVDILDSTNVPSGVSTPRVDSPTVEKLQERLQLVEKRFTDVSTSFKRLQAEKLAADAILRELTPVESTKDTDSLRDYLQNMKLKIEISQEEMNRLNNKLATQEDRIEELRDTHRLETRSQSDQIENLRKQLAETESLLQASQGSLTKGEDQAASQKAEIEQLRKEMEKAKEVSKEEEEKRVKAISLLKTVRQKLVKAEKDKEDAVKELSSVREQEAAAKSKEEAEKTKLRSEVESAMAEKEKSINAIKAQYEKELSLAKERHEREMSALRGQFELEAVTTKVGFLQSGITRAALKTLIKSSHGKELSQKDARISELESKMQSLGRDKSALFDQLQQRQAEIEGLQAEADSVKNENVELSHQVRESEDHIALLKEELAEARREQDRDSQEGMGNTEEAARVLSALEAKYEAKVASLERTIASLEKERTESESEWSRKVREKNKEVADLKSQIGSATRLKEKDDDVVDKLKAEVERLEQLVLSKESLKTQNSVLTERLAELENASKARLVEYDAKIKVLEEKIEEGKTRENQLRSSNKTLREELRKVQSSVALLDRQRNPGVGYWTSKDSTATDSRVSISSASSDGPGQDIRSPKTESNTPAKDDEEVNLEYLRNVILQFLEHKDMRWAGLCKLFLAKDVTVQSQETIESEISNSVLQLFKSYPGDPDLHGYLKYAVQNGTVTLSVFVATLLQAARSQDLHNAATLDMLSRIALDTHYASGLPAIGSLIAAEDSLMDILGIVQDALALLRTAHTLPMSHFHQLTTSASELVVALLSCISDVSQVPPAQALVPFAEVSELLHNFRLVPEVRSMLEAFFFSLSLAIGDEAKPTREAQMIQKVPMARGKNEIVGAGSNTDIVTFSLILNHLVSTLVQSFS</sequence>
<feature type="compositionally biased region" description="Low complexity" evidence="2">
    <location>
        <begin position="837"/>
        <end position="846"/>
    </location>
</feature>
<feature type="compositionally biased region" description="Low complexity" evidence="2">
    <location>
        <begin position="93"/>
        <end position="103"/>
    </location>
</feature>
<dbReference type="GO" id="GO:0005200">
    <property type="term" value="F:structural constituent of cytoskeleton"/>
    <property type="evidence" value="ECO:0007669"/>
    <property type="project" value="TreeGrafter"/>
</dbReference>